<dbReference type="GeneID" id="104228093"/>
<dbReference type="Gene3D" id="2.40.70.10">
    <property type="entry name" value="Acid Proteases"/>
    <property type="match status" value="1"/>
</dbReference>
<feature type="region of interest" description="Disordered" evidence="1">
    <location>
        <begin position="1"/>
        <end position="25"/>
    </location>
</feature>
<keyword evidence="2" id="KW-1185">Reference proteome</keyword>
<dbReference type="InterPro" id="IPR021109">
    <property type="entry name" value="Peptidase_aspartic_dom_sf"/>
</dbReference>
<evidence type="ECO:0000313" key="3">
    <source>
        <dbReference type="RefSeq" id="XP_009778796.1"/>
    </source>
</evidence>
<dbReference type="OrthoDB" id="10392917at2759"/>
<gene>
    <name evidence="3" type="primary">LOC104228093</name>
</gene>
<sequence length="271" mass="30663">MPEQVVPKYKAPMPRSPPPYPQRLEKQNSENQFKKFIDMMKSLSINVSLVEALEQMLGCAKFMKDLITKKRSMNYETIKMTHQVNAIMHSMAPKLKDPGAFTIPCNIGSADFSKALCDLGASINLIPYSVFKNLGIKIPRPTSMRFQMADRTMKRPLGSIDDVLVRVDKFILPMDFVILVCEVEYEVPIILGRPFLTTRKALVDVEAGELTFWVGDEKMVFHVYKSMRQPNSNEVCSFVDLVTDVIIDDSSATMNVEDNSEAVLLNLDDVE</sequence>
<dbReference type="Pfam" id="PF13650">
    <property type="entry name" value="Asp_protease_2"/>
    <property type="match status" value="1"/>
</dbReference>
<accession>A0A1U7WNC5</accession>
<dbReference type="RefSeq" id="XP_009778796.1">
    <property type="nucleotide sequence ID" value="XM_009780494.1"/>
</dbReference>
<protein>
    <submittedName>
        <fullName evidence="3">Uncharacterized protein LOC104228093</fullName>
    </submittedName>
</protein>
<reference evidence="2" key="1">
    <citation type="journal article" date="2013" name="Genome Biol.">
        <title>Reference genomes and transcriptomes of Nicotiana sylvestris and Nicotiana tomentosiformis.</title>
        <authorList>
            <person name="Sierro N."/>
            <person name="Battey J.N."/>
            <person name="Ouadi S."/>
            <person name="Bovet L."/>
            <person name="Goepfert S."/>
            <person name="Bakaher N."/>
            <person name="Peitsch M.C."/>
            <person name="Ivanov N.V."/>
        </authorList>
    </citation>
    <scope>NUCLEOTIDE SEQUENCE [LARGE SCALE GENOMIC DNA]</scope>
</reference>
<dbReference type="PANTHER" id="PTHR33067:SF9">
    <property type="entry name" value="RNA-DIRECTED DNA POLYMERASE"/>
    <property type="match status" value="1"/>
</dbReference>
<dbReference type="eggNOG" id="KOG0017">
    <property type="taxonomic scope" value="Eukaryota"/>
</dbReference>
<proteinExistence type="predicted"/>
<name>A0A1U7WNC5_NICSY</name>
<organism evidence="2 3">
    <name type="scientific">Nicotiana sylvestris</name>
    <name type="common">Wood tobacco</name>
    <name type="synonym">South American tobacco</name>
    <dbReference type="NCBI Taxonomy" id="4096"/>
    <lineage>
        <taxon>Eukaryota</taxon>
        <taxon>Viridiplantae</taxon>
        <taxon>Streptophyta</taxon>
        <taxon>Embryophyta</taxon>
        <taxon>Tracheophyta</taxon>
        <taxon>Spermatophyta</taxon>
        <taxon>Magnoliopsida</taxon>
        <taxon>eudicotyledons</taxon>
        <taxon>Gunneridae</taxon>
        <taxon>Pentapetalae</taxon>
        <taxon>asterids</taxon>
        <taxon>lamiids</taxon>
        <taxon>Solanales</taxon>
        <taxon>Solanaceae</taxon>
        <taxon>Nicotianoideae</taxon>
        <taxon>Nicotianeae</taxon>
        <taxon>Nicotiana</taxon>
    </lineage>
</organism>
<evidence type="ECO:0000256" key="1">
    <source>
        <dbReference type="SAM" id="MobiDB-lite"/>
    </source>
</evidence>
<dbReference type="PANTHER" id="PTHR33067">
    <property type="entry name" value="RNA-DIRECTED DNA POLYMERASE-RELATED"/>
    <property type="match status" value="1"/>
</dbReference>
<evidence type="ECO:0000313" key="2">
    <source>
        <dbReference type="Proteomes" id="UP000189701"/>
    </source>
</evidence>
<reference evidence="3" key="2">
    <citation type="submission" date="2025-08" db="UniProtKB">
        <authorList>
            <consortium name="RefSeq"/>
        </authorList>
    </citation>
    <scope>IDENTIFICATION</scope>
    <source>
        <tissue evidence="3">Leaf</tissue>
    </source>
</reference>
<dbReference type="Proteomes" id="UP000189701">
    <property type="component" value="Unplaced"/>
</dbReference>
<dbReference type="AlphaFoldDB" id="A0A1U7WNC5"/>
<dbReference type="KEGG" id="nsy:104228093"/>
<dbReference type="CDD" id="cd00303">
    <property type="entry name" value="retropepsin_like"/>
    <property type="match status" value="1"/>
</dbReference>